<comment type="caution">
    <text evidence="1">The sequence shown here is derived from an EMBL/GenBank/DDBJ whole genome shotgun (WGS) entry which is preliminary data.</text>
</comment>
<organism evidence="1 2">
    <name type="scientific">Pleurodeles waltl</name>
    <name type="common">Iberian ribbed newt</name>
    <dbReference type="NCBI Taxonomy" id="8319"/>
    <lineage>
        <taxon>Eukaryota</taxon>
        <taxon>Metazoa</taxon>
        <taxon>Chordata</taxon>
        <taxon>Craniata</taxon>
        <taxon>Vertebrata</taxon>
        <taxon>Euteleostomi</taxon>
        <taxon>Amphibia</taxon>
        <taxon>Batrachia</taxon>
        <taxon>Caudata</taxon>
        <taxon>Salamandroidea</taxon>
        <taxon>Salamandridae</taxon>
        <taxon>Pleurodelinae</taxon>
        <taxon>Pleurodeles</taxon>
    </lineage>
</organism>
<evidence type="ECO:0000313" key="2">
    <source>
        <dbReference type="Proteomes" id="UP001066276"/>
    </source>
</evidence>
<proteinExistence type="predicted"/>
<sequence>MAGPSGAVLDRKGPVERCLRRRGPAERCLRRRGPAERCLTGRALETAGPCSAVLFCTAGPCSAVLVFMAGPCSAVLFCTGGPVQRCSSARRGPVQRCLSSWRGPVQRCPSARRGPVQRCSSARRGPVQRCSSSQCRESDLALTTCSLALRTCSVRPLRRRSPGPFGVVPCRRDGACGALLLRAPAGWPLCPPALPLLRWGSRALPPLAVVAGEVAGVTSLGAAVSVRSRQPFTFRVLLPGGGLAVPLLLSEVSLPPKGGLHNPCTTCTLAAGLVVAEVPLGLFPDGGGGSGEGKRLTLER</sequence>
<keyword evidence="2" id="KW-1185">Reference proteome</keyword>
<dbReference type="Proteomes" id="UP001066276">
    <property type="component" value="Chromosome 12"/>
</dbReference>
<protein>
    <submittedName>
        <fullName evidence="1">Uncharacterized protein</fullName>
    </submittedName>
</protein>
<dbReference type="AlphaFoldDB" id="A0AAV7KPR9"/>
<evidence type="ECO:0000313" key="1">
    <source>
        <dbReference type="EMBL" id="KAJ1081057.1"/>
    </source>
</evidence>
<gene>
    <name evidence="1" type="ORF">NDU88_001241</name>
</gene>
<name>A0AAV7KPR9_PLEWA</name>
<reference evidence="1" key="1">
    <citation type="journal article" date="2022" name="bioRxiv">
        <title>Sequencing and chromosome-scale assembly of the giantPleurodeles waltlgenome.</title>
        <authorList>
            <person name="Brown T."/>
            <person name="Elewa A."/>
            <person name="Iarovenko S."/>
            <person name="Subramanian E."/>
            <person name="Araus A.J."/>
            <person name="Petzold A."/>
            <person name="Susuki M."/>
            <person name="Suzuki K.-i.T."/>
            <person name="Hayashi T."/>
            <person name="Toyoda A."/>
            <person name="Oliveira C."/>
            <person name="Osipova E."/>
            <person name="Leigh N.D."/>
            <person name="Simon A."/>
            <person name="Yun M.H."/>
        </authorList>
    </citation>
    <scope>NUCLEOTIDE SEQUENCE</scope>
    <source>
        <strain evidence="1">20211129_DDA</strain>
        <tissue evidence="1">Liver</tissue>
    </source>
</reference>
<dbReference type="EMBL" id="JANPWB010000016">
    <property type="protein sequence ID" value="KAJ1081057.1"/>
    <property type="molecule type" value="Genomic_DNA"/>
</dbReference>
<accession>A0AAV7KPR9</accession>